<feature type="domain" description="Enoyl reductase (ER)" evidence="7">
    <location>
        <begin position="12"/>
        <end position="363"/>
    </location>
</feature>
<dbReference type="EMBL" id="RPFW01000002">
    <property type="protein sequence ID" value="TVZ05362.1"/>
    <property type="molecule type" value="Genomic_DNA"/>
</dbReference>
<dbReference type="SUPFAM" id="SSF50129">
    <property type="entry name" value="GroES-like"/>
    <property type="match status" value="2"/>
</dbReference>
<dbReference type="PANTHER" id="PTHR43880:SF12">
    <property type="entry name" value="ALCOHOL DEHYDROGENASE CLASS-3"/>
    <property type="match status" value="1"/>
</dbReference>
<dbReference type="Gene3D" id="3.40.50.720">
    <property type="entry name" value="NAD(P)-binding Rossmann-like Domain"/>
    <property type="match status" value="1"/>
</dbReference>
<dbReference type="RefSeq" id="WP_145853065.1">
    <property type="nucleotide sequence ID" value="NZ_RPFW01000002.1"/>
</dbReference>
<dbReference type="InterPro" id="IPR011032">
    <property type="entry name" value="GroES-like_sf"/>
</dbReference>
<dbReference type="InterPro" id="IPR013149">
    <property type="entry name" value="ADH-like_C"/>
</dbReference>
<dbReference type="CDD" id="cd08279">
    <property type="entry name" value="Zn_ADH_class_III"/>
    <property type="match status" value="1"/>
</dbReference>
<evidence type="ECO:0000256" key="2">
    <source>
        <dbReference type="ARBA" id="ARBA00022723"/>
    </source>
</evidence>
<dbReference type="SUPFAM" id="SSF51735">
    <property type="entry name" value="NAD(P)-binding Rossmann-fold domains"/>
    <property type="match status" value="1"/>
</dbReference>
<dbReference type="GO" id="GO:0051903">
    <property type="term" value="F:S-(hydroxymethyl)glutathione dehydrogenase [NAD(P)+] activity"/>
    <property type="evidence" value="ECO:0007669"/>
    <property type="project" value="TreeGrafter"/>
</dbReference>
<dbReference type="InterPro" id="IPR013154">
    <property type="entry name" value="ADH-like_N"/>
</dbReference>
<keyword evidence="3 6" id="KW-0862">Zinc</keyword>
<dbReference type="Proteomes" id="UP000460272">
    <property type="component" value="Unassembled WGS sequence"/>
</dbReference>
<dbReference type="OrthoDB" id="334894at2"/>
<keyword evidence="4 8" id="KW-0560">Oxidoreductase</keyword>
<evidence type="ECO:0000256" key="3">
    <source>
        <dbReference type="ARBA" id="ARBA00022833"/>
    </source>
</evidence>
<gene>
    <name evidence="8" type="ORF">EAS64_12400</name>
</gene>
<dbReference type="InterPro" id="IPR023921">
    <property type="entry name" value="ADH_Zn_actinomycetes"/>
</dbReference>
<sequence>MKTRAAVLRKAGTPWEITELELDPPKANEVLIQMEAAGLCHSDEHIRSKGMARLPMVGGHEGAGVVVETGPGVTRVKVGDRVSLSYIPVCGKCRYCSTGKQNLCDAGLYAGVGCLPDKTFRFHQDGEDFGGMCVVGSFAEYAVLSEWSCVKIEDYVPMEIAALVSCGVTTGFCSAIYAGDVRVGDVAVIFGTGGVGMNAVQGARYAGAKHVIAIDPNPWKQQQALDFGATHAFGDPVKAKEVLIDLTRGQLADKVICTVGEMDNDVVKAAVDMTGKAGTIVMTGVGYYEMVLPGGILIGYHRRMQGSLFGGANPLYDIPMILSLWHEGHIKLSELITKKYTLDEINDGYQDLMDGKNIRGVVVHSH</sequence>
<dbReference type="SMART" id="SM00829">
    <property type="entry name" value="PKS_ER"/>
    <property type="match status" value="1"/>
</dbReference>
<evidence type="ECO:0000256" key="4">
    <source>
        <dbReference type="ARBA" id="ARBA00023002"/>
    </source>
</evidence>
<proteinExistence type="inferred from homology"/>
<reference evidence="8 9" key="1">
    <citation type="submission" date="2018-11" db="EMBL/GenBank/DDBJ databases">
        <title>Trebonia kvetii gen.nov., sp.nov., a novel acidophilic actinobacterium, and proposal of the new actinobacterial family Treboniaceae fam. nov.</title>
        <authorList>
            <person name="Rapoport D."/>
            <person name="Sagova-Mareckova M."/>
            <person name="Sedlacek I."/>
            <person name="Provaznik J."/>
            <person name="Kralova S."/>
            <person name="Pavlinic D."/>
            <person name="Benes V."/>
            <person name="Kopecky J."/>
        </authorList>
    </citation>
    <scope>NUCLEOTIDE SEQUENCE [LARGE SCALE GENOMIC DNA]</scope>
    <source>
        <strain evidence="8 9">15Tr583</strain>
    </source>
</reference>
<evidence type="ECO:0000256" key="6">
    <source>
        <dbReference type="RuleBase" id="RU361277"/>
    </source>
</evidence>
<accession>A0A6P2C1T6</accession>
<dbReference type="AlphaFoldDB" id="A0A6P2C1T6"/>
<dbReference type="GO" id="GO:0046294">
    <property type="term" value="P:formaldehyde catabolic process"/>
    <property type="evidence" value="ECO:0007669"/>
    <property type="project" value="TreeGrafter"/>
</dbReference>
<comment type="caution">
    <text evidence="8">The sequence shown here is derived from an EMBL/GenBank/DDBJ whole genome shotgun (WGS) entry which is preliminary data.</text>
</comment>
<keyword evidence="9" id="KW-1185">Reference proteome</keyword>
<dbReference type="Pfam" id="PF08240">
    <property type="entry name" value="ADH_N"/>
    <property type="match status" value="1"/>
</dbReference>
<dbReference type="GO" id="GO:0008270">
    <property type="term" value="F:zinc ion binding"/>
    <property type="evidence" value="ECO:0007669"/>
    <property type="project" value="InterPro"/>
</dbReference>
<evidence type="ECO:0000313" key="8">
    <source>
        <dbReference type="EMBL" id="TVZ05362.1"/>
    </source>
</evidence>
<dbReference type="InterPro" id="IPR020843">
    <property type="entry name" value="ER"/>
</dbReference>
<evidence type="ECO:0000256" key="5">
    <source>
        <dbReference type="ARBA" id="ARBA00023027"/>
    </source>
</evidence>
<dbReference type="InterPro" id="IPR036291">
    <property type="entry name" value="NAD(P)-bd_dom_sf"/>
</dbReference>
<dbReference type="Gene3D" id="3.90.180.10">
    <property type="entry name" value="Medium-chain alcohol dehydrogenases, catalytic domain"/>
    <property type="match status" value="1"/>
</dbReference>
<name>A0A6P2C1T6_9ACTN</name>
<comment type="cofactor">
    <cofactor evidence="6">
        <name>Zn(2+)</name>
        <dbReference type="ChEBI" id="CHEBI:29105"/>
    </cofactor>
</comment>
<dbReference type="InterPro" id="IPR002328">
    <property type="entry name" value="ADH_Zn_CS"/>
</dbReference>
<dbReference type="Pfam" id="PF00107">
    <property type="entry name" value="ADH_zinc_N"/>
    <property type="match status" value="1"/>
</dbReference>
<protein>
    <submittedName>
        <fullName evidence="8">NDMA-dependent alcohol dehydrogenase</fullName>
        <ecNumber evidence="8">1.1.99.36</ecNumber>
    </submittedName>
</protein>
<dbReference type="GO" id="GO:0005829">
    <property type="term" value="C:cytosol"/>
    <property type="evidence" value="ECO:0007669"/>
    <property type="project" value="TreeGrafter"/>
</dbReference>
<evidence type="ECO:0000259" key="7">
    <source>
        <dbReference type="SMART" id="SM00829"/>
    </source>
</evidence>
<evidence type="ECO:0000256" key="1">
    <source>
        <dbReference type="ARBA" id="ARBA00008072"/>
    </source>
</evidence>
<keyword evidence="2 6" id="KW-0479">Metal-binding</keyword>
<dbReference type="PROSITE" id="PS00059">
    <property type="entry name" value="ADH_ZINC"/>
    <property type="match status" value="1"/>
</dbReference>
<dbReference type="NCBIfam" id="TIGR03989">
    <property type="entry name" value="Rxyl_3153"/>
    <property type="match status" value="1"/>
</dbReference>
<organism evidence="8 9">
    <name type="scientific">Trebonia kvetii</name>
    <dbReference type="NCBI Taxonomy" id="2480626"/>
    <lineage>
        <taxon>Bacteria</taxon>
        <taxon>Bacillati</taxon>
        <taxon>Actinomycetota</taxon>
        <taxon>Actinomycetes</taxon>
        <taxon>Streptosporangiales</taxon>
        <taxon>Treboniaceae</taxon>
        <taxon>Trebonia</taxon>
    </lineage>
</organism>
<dbReference type="EC" id="1.1.99.36" evidence="8"/>
<dbReference type="PANTHER" id="PTHR43880">
    <property type="entry name" value="ALCOHOL DEHYDROGENASE"/>
    <property type="match status" value="1"/>
</dbReference>
<keyword evidence="5" id="KW-0520">NAD</keyword>
<evidence type="ECO:0000313" key="9">
    <source>
        <dbReference type="Proteomes" id="UP000460272"/>
    </source>
</evidence>
<comment type="similarity">
    <text evidence="1 6">Belongs to the zinc-containing alcohol dehydrogenase family.</text>
</comment>